<keyword evidence="2" id="KW-1185">Reference proteome</keyword>
<protein>
    <submittedName>
        <fullName evidence="1">Uncharacterized protein</fullName>
    </submittedName>
</protein>
<comment type="caution">
    <text evidence="1">The sequence shown here is derived from an EMBL/GenBank/DDBJ whole genome shotgun (WGS) entry which is preliminary data.</text>
</comment>
<dbReference type="EMBL" id="BMXP01000004">
    <property type="protein sequence ID" value="GGW87297.1"/>
    <property type="molecule type" value="Genomic_DNA"/>
</dbReference>
<name>A0A918JKZ1_9ALTE</name>
<evidence type="ECO:0000313" key="2">
    <source>
        <dbReference type="Proteomes" id="UP000631300"/>
    </source>
</evidence>
<reference evidence="1" key="1">
    <citation type="journal article" date="2014" name="Int. J. Syst. Evol. Microbiol.">
        <title>Complete genome sequence of Corynebacterium casei LMG S-19264T (=DSM 44701T), isolated from a smear-ripened cheese.</title>
        <authorList>
            <consortium name="US DOE Joint Genome Institute (JGI-PGF)"/>
            <person name="Walter F."/>
            <person name="Albersmeier A."/>
            <person name="Kalinowski J."/>
            <person name="Ruckert C."/>
        </authorList>
    </citation>
    <scope>NUCLEOTIDE SEQUENCE</scope>
    <source>
        <strain evidence="1">KCTC 22164</strain>
    </source>
</reference>
<dbReference type="Proteomes" id="UP000631300">
    <property type="component" value="Unassembled WGS sequence"/>
</dbReference>
<proteinExistence type="predicted"/>
<gene>
    <name evidence="1" type="ORF">GCM10007391_21480</name>
</gene>
<sequence>MNWVEKYRDFDSPRKRVSYFRSHVVNLHRESWAFSGGIDPAILAEIEESFKHGNFVACVLLCQLVVEHSLAHSFVLTEQEAIATKGFAKLIAAAAEHSVIDSDLADQLTSLRKMRNPYVHPKFGEGSGTYIRRVLDTKMDYNELPVADGIEAIRILGNFINQR</sequence>
<reference evidence="1" key="2">
    <citation type="submission" date="2020-09" db="EMBL/GenBank/DDBJ databases">
        <authorList>
            <person name="Sun Q."/>
            <person name="Kim S."/>
        </authorList>
    </citation>
    <scope>NUCLEOTIDE SEQUENCE</scope>
    <source>
        <strain evidence="1">KCTC 22164</strain>
    </source>
</reference>
<evidence type="ECO:0000313" key="1">
    <source>
        <dbReference type="EMBL" id="GGW87297.1"/>
    </source>
</evidence>
<accession>A0A918JKZ1</accession>
<dbReference type="AlphaFoldDB" id="A0A918JKZ1"/>
<organism evidence="1 2">
    <name type="scientific">Alteromonas halophila</name>
    <dbReference type="NCBI Taxonomy" id="516698"/>
    <lineage>
        <taxon>Bacteria</taxon>
        <taxon>Pseudomonadati</taxon>
        <taxon>Pseudomonadota</taxon>
        <taxon>Gammaproteobacteria</taxon>
        <taxon>Alteromonadales</taxon>
        <taxon>Alteromonadaceae</taxon>
        <taxon>Alteromonas/Salinimonas group</taxon>
        <taxon>Alteromonas</taxon>
    </lineage>
</organism>